<dbReference type="SUPFAM" id="SSF51735">
    <property type="entry name" value="NAD(P)-binding Rossmann-fold domains"/>
    <property type="match status" value="1"/>
</dbReference>
<dbReference type="KEGG" id="wcb:AO080_04060"/>
<keyword evidence="2 5" id="KW-0560">Oxidoreductase</keyword>
<evidence type="ECO:0000256" key="2">
    <source>
        <dbReference type="ARBA" id="ARBA00023002"/>
    </source>
</evidence>
<organism evidence="5 6">
    <name type="scientific">Weissella cibaria</name>
    <dbReference type="NCBI Taxonomy" id="137591"/>
    <lineage>
        <taxon>Bacteria</taxon>
        <taxon>Bacillati</taxon>
        <taxon>Bacillota</taxon>
        <taxon>Bacilli</taxon>
        <taxon>Lactobacillales</taxon>
        <taxon>Lactobacillaceae</taxon>
        <taxon>Weissella</taxon>
    </lineage>
</organism>
<dbReference type="FunFam" id="3.40.50.720:FF:000047">
    <property type="entry name" value="NADP-dependent L-serine/L-allo-threonine dehydrogenase"/>
    <property type="match status" value="1"/>
</dbReference>
<keyword evidence="6" id="KW-1185">Reference proteome</keyword>
<dbReference type="PANTHER" id="PTHR43115:SF4">
    <property type="entry name" value="DEHYDROGENASE_REDUCTASE SDR FAMILY MEMBER 11"/>
    <property type="match status" value="1"/>
</dbReference>
<evidence type="ECO:0000313" key="6">
    <source>
        <dbReference type="Proteomes" id="UP000032287"/>
    </source>
</evidence>
<dbReference type="Gene3D" id="3.40.50.720">
    <property type="entry name" value="NAD(P)-binding Rossmann-like Domain"/>
    <property type="match status" value="1"/>
</dbReference>
<dbReference type="EMBL" id="JWHU01000042">
    <property type="protein sequence ID" value="KIU19231.1"/>
    <property type="molecule type" value="Genomic_DNA"/>
</dbReference>
<accession>A0A0D1KFU7</accession>
<protein>
    <submittedName>
        <fullName evidence="5">Putative oxidoreductase</fullName>
        <ecNumber evidence="5">1.-.-.-</ecNumber>
    </submittedName>
</protein>
<dbReference type="InterPro" id="IPR020904">
    <property type="entry name" value="Sc_DH/Rdtase_CS"/>
</dbReference>
<dbReference type="PATRIC" id="fig|137591.25.peg.2225"/>
<dbReference type="STRING" id="137591.AO080_04060"/>
<dbReference type="OrthoDB" id="9775296at2"/>
<comment type="caution">
    <text evidence="5">The sequence shown here is derived from an EMBL/GenBank/DDBJ whole genome shotgun (WGS) entry which is preliminary data.</text>
</comment>
<name>A0A0D1KFU7_9LACO</name>
<evidence type="ECO:0000259" key="4">
    <source>
        <dbReference type="SMART" id="SM00822"/>
    </source>
</evidence>
<dbReference type="PRINTS" id="PR00081">
    <property type="entry name" value="GDHRDH"/>
</dbReference>
<dbReference type="GO" id="GO:0016616">
    <property type="term" value="F:oxidoreductase activity, acting on the CH-OH group of donors, NAD or NADP as acceptor"/>
    <property type="evidence" value="ECO:0007669"/>
    <property type="project" value="UniProtKB-ARBA"/>
</dbReference>
<dbReference type="PANTHER" id="PTHR43115">
    <property type="entry name" value="DEHYDROGENASE/REDUCTASE SDR FAMILY MEMBER 11"/>
    <property type="match status" value="1"/>
</dbReference>
<dbReference type="PRINTS" id="PR00080">
    <property type="entry name" value="SDRFAMILY"/>
</dbReference>
<dbReference type="EC" id="1.-.-.-" evidence="5"/>
<dbReference type="PROSITE" id="PS00061">
    <property type="entry name" value="ADH_SHORT"/>
    <property type="match status" value="1"/>
</dbReference>
<proteinExistence type="inferred from homology"/>
<evidence type="ECO:0000256" key="1">
    <source>
        <dbReference type="ARBA" id="ARBA00006484"/>
    </source>
</evidence>
<dbReference type="InterPro" id="IPR036291">
    <property type="entry name" value="NAD(P)-bd_dom_sf"/>
</dbReference>
<evidence type="ECO:0000256" key="3">
    <source>
        <dbReference type="RuleBase" id="RU000363"/>
    </source>
</evidence>
<dbReference type="AlphaFoldDB" id="A0A0D1KFU7"/>
<dbReference type="SMART" id="SM00822">
    <property type="entry name" value="PKS_KR"/>
    <property type="match status" value="1"/>
</dbReference>
<gene>
    <name evidence="5" type="ORF">QX99_02266</name>
</gene>
<dbReference type="Proteomes" id="UP000032287">
    <property type="component" value="Unassembled WGS sequence"/>
</dbReference>
<dbReference type="eggNOG" id="COG4221">
    <property type="taxonomic scope" value="Bacteria"/>
</dbReference>
<comment type="similarity">
    <text evidence="1 3">Belongs to the short-chain dehydrogenases/reductases (SDR) family.</text>
</comment>
<evidence type="ECO:0000313" key="5">
    <source>
        <dbReference type="EMBL" id="KIU19231.1"/>
    </source>
</evidence>
<sequence>MTIENKVVVIAGASSGIGAATARLLASKGAKLVLGARREERLAEIASEIGGDNVIYQATDVTDKDQVKALIDLAVEKFGRLDVLYNNAGIMPREKLADAKFENWEKEININIMGVLHGIAAALPIMQEQNDGLIITTDSVAGHVVYPESAVYNGTKYAVRAIMEGLRQEERLHGIRSTIVSPGSVGTELMSTLDNPEMQAAMDEMFKHVSQEEMRMNVLDPEDIANAVAYVVDQPKHVSITDMIIRPTAQEV</sequence>
<dbReference type="InterPro" id="IPR002347">
    <property type="entry name" value="SDR_fam"/>
</dbReference>
<dbReference type="Pfam" id="PF00106">
    <property type="entry name" value="adh_short"/>
    <property type="match status" value="1"/>
</dbReference>
<feature type="domain" description="Ketoreductase" evidence="4">
    <location>
        <begin position="6"/>
        <end position="188"/>
    </location>
</feature>
<reference evidence="5 6" key="1">
    <citation type="journal article" date="2015" name="Microbiology (Mosc.)">
        <title>Genomics of the Weissella cibaria species with an examination of its metabolic traits.</title>
        <authorList>
            <person name="Lynch K.M."/>
            <person name="Lucid A."/>
            <person name="Arendt E.K."/>
            <person name="Sleator R.D."/>
            <person name="Lucey B."/>
            <person name="Coffey A."/>
        </authorList>
    </citation>
    <scope>NUCLEOTIDE SEQUENCE [LARGE SCALE GENOMIC DNA]</scope>
    <source>
        <strain evidence="5 6">MG1</strain>
    </source>
</reference>
<dbReference type="RefSeq" id="WP_043707938.1">
    <property type="nucleotide sequence ID" value="NZ_CP012873.1"/>
</dbReference>
<dbReference type="InterPro" id="IPR057326">
    <property type="entry name" value="KR_dom"/>
</dbReference>